<protein>
    <submittedName>
        <fullName evidence="1">HXXEE domain-containing protein</fullName>
    </submittedName>
</protein>
<sequence>MNANTNANADDSGPSISPSAVSLGLLAAWTVHDLEEVATMARWSRTRVPALRERHPGVPDRVWRSLEAVGGREFATAVAVMGLVVAAASADGYRTGGRSAFYQASLNGFGLHGLVHVAQAVATRGYTPGVVTSPLLVVPFTLWARGRLRRAGVLRPTRARDIVSGLALAGAATAVSHAVARRIHRAASAP</sequence>
<dbReference type="EMBL" id="CP108090">
    <property type="protein sequence ID" value="WUQ10526.1"/>
    <property type="molecule type" value="Genomic_DNA"/>
</dbReference>
<dbReference type="Proteomes" id="UP001432039">
    <property type="component" value="Chromosome"/>
</dbReference>
<evidence type="ECO:0000313" key="2">
    <source>
        <dbReference type="Proteomes" id="UP001432039"/>
    </source>
</evidence>
<accession>A0ABZ1T5W2</accession>
<keyword evidence="2" id="KW-1185">Reference proteome</keyword>
<gene>
    <name evidence="1" type="ORF">OG517_03275</name>
</gene>
<organism evidence="1 2">
    <name type="scientific">Streptomyces virginiae</name>
    <name type="common">Streptomyces cinnamonensis</name>
    <dbReference type="NCBI Taxonomy" id="1961"/>
    <lineage>
        <taxon>Bacteria</taxon>
        <taxon>Bacillati</taxon>
        <taxon>Actinomycetota</taxon>
        <taxon>Actinomycetes</taxon>
        <taxon>Kitasatosporales</taxon>
        <taxon>Streptomycetaceae</taxon>
        <taxon>Streptomyces</taxon>
    </lineage>
</organism>
<proteinExistence type="predicted"/>
<reference evidence="1" key="1">
    <citation type="submission" date="2022-10" db="EMBL/GenBank/DDBJ databases">
        <title>The complete genomes of actinobacterial strains from the NBC collection.</title>
        <authorList>
            <person name="Joergensen T.S."/>
            <person name="Alvarez Arevalo M."/>
            <person name="Sterndorff E.B."/>
            <person name="Faurdal D."/>
            <person name="Vuksanovic O."/>
            <person name="Mourched A.-S."/>
            <person name="Charusanti P."/>
            <person name="Shaw S."/>
            <person name="Blin K."/>
            <person name="Weber T."/>
        </authorList>
    </citation>
    <scope>NUCLEOTIDE SEQUENCE</scope>
    <source>
        <strain evidence="1">NBC_00248</strain>
    </source>
</reference>
<evidence type="ECO:0000313" key="1">
    <source>
        <dbReference type="EMBL" id="WUQ10526.1"/>
    </source>
</evidence>
<dbReference type="Pfam" id="PF13787">
    <property type="entry name" value="HXXEE"/>
    <property type="match status" value="1"/>
</dbReference>
<dbReference type="InterPro" id="IPR025671">
    <property type="entry name" value="HXXEE"/>
</dbReference>
<dbReference type="RefSeq" id="WP_328960072.1">
    <property type="nucleotide sequence ID" value="NZ_CP108090.1"/>
</dbReference>
<name>A0ABZ1T5W2_STRVG</name>